<dbReference type="InterPro" id="IPR003719">
    <property type="entry name" value="Phenazine_PhzF-like"/>
</dbReference>
<proteinExistence type="inferred from homology"/>
<evidence type="ECO:0000313" key="3">
    <source>
        <dbReference type="Proteomes" id="UP001595799"/>
    </source>
</evidence>
<name>A0ABV8UNH1_9PROT</name>
<dbReference type="PIRSF" id="PIRSF016184">
    <property type="entry name" value="PhzC_PhzF"/>
    <property type="match status" value="1"/>
</dbReference>
<dbReference type="PANTHER" id="PTHR13774:SF32">
    <property type="entry name" value="ANTISENSE-ENHANCING SEQUENCE 1"/>
    <property type="match status" value="1"/>
</dbReference>
<dbReference type="Pfam" id="PF02567">
    <property type="entry name" value="PhzC-PhzF"/>
    <property type="match status" value="1"/>
</dbReference>
<sequence length="281" mass="30000">MTKRRFIQCDVFTAVPTKGNGLAVVLDADGLSDRAMQDFATWTNLAETSFLLPPEDPAADYRLRIFTPERELPFAGHPTLGSCAAWLRGGGVPIEADLVRQECGVGLVEIDLKGPVPAFVAPPTDARPLPEGRQAALLRALQLLSERVVRSAWLNNGPDWQVLELESADDVLAVEPAGLSAAGLHDVGLIGPQPTGSETDYEVRLLAPPTSMSEDPITGSLNAAIAQWMAAEGRLAGPLTIRQGTRLGREGRVHITPSTHDPGRILVGGETQILIEGTLEL</sequence>
<dbReference type="SUPFAM" id="SSF54506">
    <property type="entry name" value="Diaminopimelate epimerase-like"/>
    <property type="match status" value="1"/>
</dbReference>
<protein>
    <submittedName>
        <fullName evidence="2">PhzF family phenazine biosynthesis protein</fullName>
    </submittedName>
</protein>
<gene>
    <name evidence="2" type="ORF">ACFOW6_14795</name>
</gene>
<dbReference type="PANTHER" id="PTHR13774">
    <property type="entry name" value="PHENAZINE BIOSYNTHESIS PROTEIN"/>
    <property type="match status" value="1"/>
</dbReference>
<dbReference type="RefSeq" id="WP_382423191.1">
    <property type="nucleotide sequence ID" value="NZ_JBHSCW010000009.1"/>
</dbReference>
<dbReference type="Gene3D" id="3.10.310.10">
    <property type="entry name" value="Diaminopimelate Epimerase, Chain A, domain 1"/>
    <property type="match status" value="2"/>
</dbReference>
<reference evidence="3" key="1">
    <citation type="journal article" date="2019" name="Int. J. Syst. Evol. Microbiol.">
        <title>The Global Catalogue of Microorganisms (GCM) 10K type strain sequencing project: providing services to taxonomists for standard genome sequencing and annotation.</title>
        <authorList>
            <consortium name="The Broad Institute Genomics Platform"/>
            <consortium name="The Broad Institute Genome Sequencing Center for Infectious Disease"/>
            <person name="Wu L."/>
            <person name="Ma J."/>
        </authorList>
    </citation>
    <scope>NUCLEOTIDE SEQUENCE [LARGE SCALE GENOMIC DNA]</scope>
    <source>
        <strain evidence="3">CECT 8472</strain>
    </source>
</reference>
<dbReference type="NCBIfam" id="TIGR00654">
    <property type="entry name" value="PhzF_family"/>
    <property type="match status" value="1"/>
</dbReference>
<accession>A0ABV8UNH1</accession>
<comment type="caution">
    <text evidence="2">The sequence shown here is derived from an EMBL/GenBank/DDBJ whole genome shotgun (WGS) entry which is preliminary data.</text>
</comment>
<evidence type="ECO:0000256" key="1">
    <source>
        <dbReference type="ARBA" id="ARBA00008270"/>
    </source>
</evidence>
<dbReference type="Proteomes" id="UP001595799">
    <property type="component" value="Unassembled WGS sequence"/>
</dbReference>
<evidence type="ECO:0000313" key="2">
    <source>
        <dbReference type="EMBL" id="MFC4352817.1"/>
    </source>
</evidence>
<keyword evidence="3" id="KW-1185">Reference proteome</keyword>
<dbReference type="EMBL" id="JBHSCW010000009">
    <property type="protein sequence ID" value="MFC4352817.1"/>
    <property type="molecule type" value="Genomic_DNA"/>
</dbReference>
<comment type="similarity">
    <text evidence="1">Belongs to the PhzF family.</text>
</comment>
<organism evidence="2 3">
    <name type="scientific">Fodinicurvata halophila</name>
    <dbReference type="NCBI Taxonomy" id="1419723"/>
    <lineage>
        <taxon>Bacteria</taxon>
        <taxon>Pseudomonadati</taxon>
        <taxon>Pseudomonadota</taxon>
        <taxon>Alphaproteobacteria</taxon>
        <taxon>Rhodospirillales</taxon>
        <taxon>Rhodovibrionaceae</taxon>
        <taxon>Fodinicurvata</taxon>
    </lineage>
</organism>